<dbReference type="EMBL" id="BMJB01000001">
    <property type="protein sequence ID" value="GGA54579.1"/>
    <property type="molecule type" value="Genomic_DNA"/>
</dbReference>
<protein>
    <submittedName>
        <fullName evidence="1">Uncharacterized protein</fullName>
    </submittedName>
</protein>
<name>A0A916RHL5_9BACT</name>
<dbReference type="Proteomes" id="UP000648801">
    <property type="component" value="Unassembled WGS sequence"/>
</dbReference>
<organism evidence="1 2">
    <name type="scientific">Edaphobacter acidisoli</name>
    <dbReference type="NCBI Taxonomy" id="2040573"/>
    <lineage>
        <taxon>Bacteria</taxon>
        <taxon>Pseudomonadati</taxon>
        <taxon>Acidobacteriota</taxon>
        <taxon>Terriglobia</taxon>
        <taxon>Terriglobales</taxon>
        <taxon>Acidobacteriaceae</taxon>
        <taxon>Edaphobacter</taxon>
    </lineage>
</organism>
<gene>
    <name evidence="1" type="ORF">GCM10011507_02330</name>
</gene>
<evidence type="ECO:0000313" key="2">
    <source>
        <dbReference type="Proteomes" id="UP000648801"/>
    </source>
</evidence>
<dbReference type="RefSeq" id="WP_188757540.1">
    <property type="nucleotide sequence ID" value="NZ_BMJB01000001.1"/>
</dbReference>
<proteinExistence type="predicted"/>
<reference evidence="1" key="2">
    <citation type="submission" date="2020-09" db="EMBL/GenBank/DDBJ databases">
        <authorList>
            <person name="Sun Q."/>
            <person name="Zhou Y."/>
        </authorList>
    </citation>
    <scope>NUCLEOTIDE SEQUENCE</scope>
    <source>
        <strain evidence="1">CGMCC 1.15447</strain>
    </source>
</reference>
<evidence type="ECO:0000313" key="1">
    <source>
        <dbReference type="EMBL" id="GGA54579.1"/>
    </source>
</evidence>
<accession>A0A916RHL5</accession>
<reference evidence="1" key="1">
    <citation type="journal article" date="2014" name="Int. J. Syst. Evol. Microbiol.">
        <title>Complete genome sequence of Corynebacterium casei LMG S-19264T (=DSM 44701T), isolated from a smear-ripened cheese.</title>
        <authorList>
            <consortium name="US DOE Joint Genome Institute (JGI-PGF)"/>
            <person name="Walter F."/>
            <person name="Albersmeier A."/>
            <person name="Kalinowski J."/>
            <person name="Ruckert C."/>
        </authorList>
    </citation>
    <scope>NUCLEOTIDE SEQUENCE</scope>
    <source>
        <strain evidence="1">CGMCC 1.15447</strain>
    </source>
</reference>
<keyword evidence="2" id="KW-1185">Reference proteome</keyword>
<dbReference type="AlphaFoldDB" id="A0A916RHL5"/>
<sequence length="126" mass="12307">MKAGQTIQVIDTASKKYSGTFVSVSDTAMTIQQTSNQQSILKQDVRSVKIVKSSQRAKHAMIGAAAGAGAGAVTGAALGGCSGSCFLGSERGALAGIGAGIGAIVGAGVGAVLPSHGTTIYEASAH</sequence>
<comment type="caution">
    <text evidence="1">The sequence shown here is derived from an EMBL/GenBank/DDBJ whole genome shotgun (WGS) entry which is preliminary data.</text>
</comment>